<feature type="region of interest" description="Disordered" evidence="3">
    <location>
        <begin position="1"/>
        <end position="27"/>
    </location>
</feature>
<keyword evidence="4" id="KW-0812">Transmembrane</keyword>
<dbReference type="GO" id="GO:0022857">
    <property type="term" value="F:transmembrane transporter activity"/>
    <property type="evidence" value="ECO:0007669"/>
    <property type="project" value="InterPro"/>
</dbReference>
<feature type="domain" description="Major facilitator superfamily (MFS) profile" evidence="5">
    <location>
        <begin position="38"/>
        <end position="421"/>
    </location>
</feature>
<dbReference type="PROSITE" id="PS50850">
    <property type="entry name" value="MFS"/>
    <property type="match status" value="1"/>
</dbReference>
<organism evidence="6 7">
    <name type="scientific">Talaromyces proteolyticus</name>
    <dbReference type="NCBI Taxonomy" id="1131652"/>
    <lineage>
        <taxon>Eukaryota</taxon>
        <taxon>Fungi</taxon>
        <taxon>Dikarya</taxon>
        <taxon>Ascomycota</taxon>
        <taxon>Pezizomycotina</taxon>
        <taxon>Eurotiomycetes</taxon>
        <taxon>Eurotiomycetidae</taxon>
        <taxon>Eurotiales</taxon>
        <taxon>Trichocomaceae</taxon>
        <taxon>Talaromyces</taxon>
        <taxon>Talaromyces sect. Bacilispori</taxon>
    </lineage>
</organism>
<evidence type="ECO:0000256" key="4">
    <source>
        <dbReference type="SAM" id="Phobius"/>
    </source>
</evidence>
<keyword evidence="4" id="KW-0472">Membrane</keyword>
<dbReference type="CDD" id="cd17352">
    <property type="entry name" value="MFS_MCT_SLC16"/>
    <property type="match status" value="1"/>
</dbReference>
<dbReference type="Gene3D" id="1.20.1250.20">
    <property type="entry name" value="MFS general substrate transporter like domains"/>
    <property type="match status" value="2"/>
</dbReference>
<dbReference type="AlphaFoldDB" id="A0AAD4PSY3"/>
<feature type="transmembrane region" description="Helical" evidence="4">
    <location>
        <begin position="163"/>
        <end position="183"/>
    </location>
</feature>
<feature type="transmembrane region" description="Helical" evidence="4">
    <location>
        <begin position="195"/>
        <end position="217"/>
    </location>
</feature>
<evidence type="ECO:0000256" key="2">
    <source>
        <dbReference type="ARBA" id="ARBA00006727"/>
    </source>
</evidence>
<accession>A0AAD4PSY3</accession>
<feature type="transmembrane region" description="Helical" evidence="4">
    <location>
        <begin position="101"/>
        <end position="122"/>
    </location>
</feature>
<dbReference type="Proteomes" id="UP001201262">
    <property type="component" value="Unassembled WGS sequence"/>
</dbReference>
<comment type="caution">
    <text evidence="6">The sequence shown here is derived from an EMBL/GenBank/DDBJ whole genome shotgun (WGS) entry which is preliminary data.</text>
</comment>
<feature type="transmembrane region" description="Helical" evidence="4">
    <location>
        <begin position="77"/>
        <end position="94"/>
    </location>
</feature>
<comment type="similarity">
    <text evidence="2">Belongs to the major facilitator superfamily. Monocarboxylate porter (TC 2.A.1.13) family.</text>
</comment>
<gene>
    <name evidence="6" type="ORF">BGW36DRAFT_350845</name>
</gene>
<feature type="transmembrane region" description="Helical" evidence="4">
    <location>
        <begin position="245"/>
        <end position="267"/>
    </location>
</feature>
<dbReference type="PANTHER" id="PTHR11360:SF250">
    <property type="entry name" value="MFS-TYPE TRANSPORTER AFUA_1G00970"/>
    <property type="match status" value="1"/>
</dbReference>
<proteinExistence type="inferred from homology"/>
<comment type="subcellular location">
    <subcellularLocation>
        <location evidence="1">Membrane</location>
        <topology evidence="1">Multi-pass membrane protein</topology>
    </subcellularLocation>
</comment>
<dbReference type="InterPro" id="IPR020846">
    <property type="entry name" value="MFS_dom"/>
</dbReference>
<evidence type="ECO:0000256" key="3">
    <source>
        <dbReference type="SAM" id="MobiDB-lite"/>
    </source>
</evidence>
<keyword evidence="4" id="KW-1133">Transmembrane helix</keyword>
<feature type="transmembrane region" description="Helical" evidence="4">
    <location>
        <begin position="394"/>
        <end position="417"/>
    </location>
</feature>
<feature type="transmembrane region" description="Helical" evidence="4">
    <location>
        <begin position="128"/>
        <end position="151"/>
    </location>
</feature>
<dbReference type="SUPFAM" id="SSF103473">
    <property type="entry name" value="MFS general substrate transporter"/>
    <property type="match status" value="1"/>
</dbReference>
<feature type="transmembrane region" description="Helical" evidence="4">
    <location>
        <begin position="309"/>
        <end position="328"/>
    </location>
</feature>
<evidence type="ECO:0000259" key="5">
    <source>
        <dbReference type="PROSITE" id="PS50850"/>
    </source>
</evidence>
<dbReference type="Pfam" id="PF07690">
    <property type="entry name" value="MFS_1"/>
    <property type="match status" value="1"/>
</dbReference>
<feature type="transmembrane region" description="Helical" evidence="4">
    <location>
        <begin position="37"/>
        <end position="57"/>
    </location>
</feature>
<keyword evidence="7" id="KW-1185">Reference proteome</keyword>
<name>A0AAD4PSY3_9EURO</name>
<dbReference type="GeneID" id="70243624"/>
<dbReference type="RefSeq" id="XP_046066172.1">
    <property type="nucleotide sequence ID" value="XM_046213337.1"/>
</dbReference>
<feature type="transmembrane region" description="Helical" evidence="4">
    <location>
        <begin position="363"/>
        <end position="382"/>
    </location>
</feature>
<dbReference type="PANTHER" id="PTHR11360">
    <property type="entry name" value="MONOCARBOXYLATE TRANSPORTER"/>
    <property type="match status" value="1"/>
</dbReference>
<protein>
    <submittedName>
        <fullName evidence="6">MFS monocarboxylate transporter</fullName>
    </submittedName>
</protein>
<dbReference type="EMBL" id="JAJTJA010000014">
    <property type="protein sequence ID" value="KAH8689889.1"/>
    <property type="molecule type" value="Genomic_DNA"/>
</dbReference>
<evidence type="ECO:0000313" key="7">
    <source>
        <dbReference type="Proteomes" id="UP001201262"/>
    </source>
</evidence>
<dbReference type="InterPro" id="IPR050327">
    <property type="entry name" value="Proton-linked_MCT"/>
</dbReference>
<dbReference type="GO" id="GO:0016020">
    <property type="term" value="C:membrane"/>
    <property type="evidence" value="ECO:0007669"/>
    <property type="project" value="UniProtKB-SubCell"/>
</dbReference>
<dbReference type="InterPro" id="IPR011701">
    <property type="entry name" value="MFS"/>
</dbReference>
<dbReference type="InterPro" id="IPR036259">
    <property type="entry name" value="MFS_trans_sf"/>
</dbReference>
<feature type="transmembrane region" description="Helical" evidence="4">
    <location>
        <begin position="279"/>
        <end position="297"/>
    </location>
</feature>
<evidence type="ECO:0000256" key="1">
    <source>
        <dbReference type="ARBA" id="ARBA00004141"/>
    </source>
</evidence>
<sequence length="429" mass="45570">MNEKELTDASIPYSASSSNDHEAHVSSSSGEFTSRSILSLLGATGAVFCTVGFQNAFGVFQTYYGESFLSNESGSDIGWIGSINIFILFSGSLVTGRILDLSGPVVMFWAGSTLTVFSLMMISLCRKYWQFILAQAILLGIANACLVCPAVALIGQYFKKRRAVALGVTIAGSSLGGVIWPIVVHQLLQKPNIGFGWTMRIAGLIMLPILAVSSIIARPPILPKTMGEPLKKPAWDWTVVNTKEMLFTASGFFLIYFGMFTPFFFTTSYAIESGFSTNLAFYTVSLINGASLFGRILPGLVADRYGRFNLCIIMTVFSGIIALCWTTVTSAAGIVIFSLAYGFSSGGILSLQQACAAQIATPSNMGTAVGFVMASTSLSALAGTPVSGALIDKYGYLSVSIYSGVSMLVGSLVLVMAKLTQNSKLLAAV</sequence>
<evidence type="ECO:0000313" key="6">
    <source>
        <dbReference type="EMBL" id="KAH8689889.1"/>
    </source>
</evidence>
<reference evidence="6" key="1">
    <citation type="submission" date="2021-12" db="EMBL/GenBank/DDBJ databases">
        <title>Convergent genome expansion in fungi linked to evolution of root-endophyte symbiosis.</title>
        <authorList>
            <consortium name="DOE Joint Genome Institute"/>
            <person name="Ke Y.-H."/>
            <person name="Bonito G."/>
            <person name="Liao H.-L."/>
            <person name="Looney B."/>
            <person name="Rojas-Flechas A."/>
            <person name="Nash J."/>
            <person name="Hameed K."/>
            <person name="Schadt C."/>
            <person name="Martin F."/>
            <person name="Crous P.W."/>
            <person name="Miettinen O."/>
            <person name="Magnuson J.K."/>
            <person name="Labbe J."/>
            <person name="Jacobson D."/>
            <person name="Doktycz M.J."/>
            <person name="Veneault-Fourrey C."/>
            <person name="Kuo A."/>
            <person name="Mondo S."/>
            <person name="Calhoun S."/>
            <person name="Riley R."/>
            <person name="Ohm R."/>
            <person name="LaButti K."/>
            <person name="Andreopoulos B."/>
            <person name="Pangilinan J."/>
            <person name="Nolan M."/>
            <person name="Tritt A."/>
            <person name="Clum A."/>
            <person name="Lipzen A."/>
            <person name="Daum C."/>
            <person name="Barry K."/>
            <person name="Grigoriev I.V."/>
            <person name="Vilgalys R."/>
        </authorList>
    </citation>
    <scope>NUCLEOTIDE SEQUENCE</scope>
    <source>
        <strain evidence="6">PMI_201</strain>
    </source>
</reference>